<feature type="signal peptide" evidence="3">
    <location>
        <begin position="1"/>
        <end position="22"/>
    </location>
</feature>
<dbReference type="Pfam" id="PF25944">
    <property type="entry name" value="Beta-barrel_RND"/>
    <property type="match status" value="1"/>
</dbReference>
<dbReference type="InterPro" id="IPR058637">
    <property type="entry name" value="YknX-like_C"/>
</dbReference>
<comment type="similarity">
    <text evidence="1">Belongs to the membrane fusion protein (MFP) (TC 8.A.1) family.</text>
</comment>
<proteinExistence type="inferred from homology"/>
<dbReference type="GO" id="GO:0022857">
    <property type="term" value="F:transmembrane transporter activity"/>
    <property type="evidence" value="ECO:0007669"/>
    <property type="project" value="InterPro"/>
</dbReference>
<dbReference type="PANTHER" id="PTHR30158:SF23">
    <property type="entry name" value="MULTIDRUG RESISTANCE PROTEIN MEXA"/>
    <property type="match status" value="1"/>
</dbReference>
<dbReference type="GO" id="GO:0046677">
    <property type="term" value="P:response to antibiotic"/>
    <property type="evidence" value="ECO:0007669"/>
    <property type="project" value="TreeGrafter"/>
</dbReference>
<feature type="domain" description="Multidrug resistance protein MdtA-like beta-barrel" evidence="6">
    <location>
        <begin position="205"/>
        <end position="290"/>
    </location>
</feature>
<keyword evidence="9" id="KW-1185">Reference proteome</keyword>
<dbReference type="InterPro" id="IPR058625">
    <property type="entry name" value="MdtA-like_BSH"/>
</dbReference>
<dbReference type="RefSeq" id="WP_217791627.1">
    <property type="nucleotide sequence ID" value="NZ_JAHSPG010000008.1"/>
</dbReference>
<evidence type="ECO:0000313" key="8">
    <source>
        <dbReference type="EMBL" id="MBV4357976.1"/>
    </source>
</evidence>
<feature type="domain" description="Multidrug resistance protein MdtA-like alpha-helical hairpin" evidence="4">
    <location>
        <begin position="100"/>
        <end position="169"/>
    </location>
</feature>
<dbReference type="PANTHER" id="PTHR30158">
    <property type="entry name" value="ACRA/E-RELATED COMPONENT OF DRUG EFFLUX TRANSPORTER"/>
    <property type="match status" value="1"/>
</dbReference>
<comment type="caution">
    <text evidence="8">The sequence shown here is derived from an EMBL/GenBank/DDBJ whole genome shotgun (WGS) entry which is preliminary data.</text>
</comment>
<dbReference type="NCBIfam" id="TIGR01730">
    <property type="entry name" value="RND_mfp"/>
    <property type="match status" value="1"/>
</dbReference>
<dbReference type="AlphaFoldDB" id="A0A9E2W858"/>
<organism evidence="8 9">
    <name type="scientific">Pinibacter aurantiacus</name>
    <dbReference type="NCBI Taxonomy" id="2851599"/>
    <lineage>
        <taxon>Bacteria</taxon>
        <taxon>Pseudomonadati</taxon>
        <taxon>Bacteroidota</taxon>
        <taxon>Chitinophagia</taxon>
        <taxon>Chitinophagales</taxon>
        <taxon>Chitinophagaceae</taxon>
        <taxon>Pinibacter</taxon>
    </lineage>
</organism>
<evidence type="ECO:0000256" key="1">
    <source>
        <dbReference type="ARBA" id="ARBA00009477"/>
    </source>
</evidence>
<dbReference type="Pfam" id="PF25917">
    <property type="entry name" value="BSH_RND"/>
    <property type="match status" value="1"/>
</dbReference>
<dbReference type="EMBL" id="JAHSPG010000008">
    <property type="protein sequence ID" value="MBV4357976.1"/>
    <property type="molecule type" value="Genomic_DNA"/>
</dbReference>
<keyword evidence="2" id="KW-0175">Coiled coil</keyword>
<reference evidence="8" key="1">
    <citation type="submission" date="2021-06" db="EMBL/GenBank/DDBJ databases">
        <authorList>
            <person name="Huq M.A."/>
        </authorList>
    </citation>
    <scope>NUCLEOTIDE SEQUENCE</scope>
    <source>
        <strain evidence="8">MAH-26</strain>
    </source>
</reference>
<evidence type="ECO:0000259" key="4">
    <source>
        <dbReference type="Pfam" id="PF25876"/>
    </source>
</evidence>
<dbReference type="Pfam" id="PF25989">
    <property type="entry name" value="YknX_C"/>
    <property type="match status" value="1"/>
</dbReference>
<keyword evidence="3" id="KW-0732">Signal</keyword>
<gene>
    <name evidence="8" type="ORF">KTO63_12505</name>
</gene>
<dbReference type="InterPro" id="IPR058626">
    <property type="entry name" value="MdtA-like_b-barrel"/>
</dbReference>
<dbReference type="Proteomes" id="UP000812270">
    <property type="component" value="Unassembled WGS sequence"/>
</dbReference>
<dbReference type="InterPro" id="IPR006143">
    <property type="entry name" value="RND_pump_MFP"/>
</dbReference>
<sequence>MYKSLLSIIVIVVAVTACQTKASEINDNSKEVSAFPLVELTQKDTVLQSNYVAAINARQNVEIRAKVSGYLEKIFVDEGKEVKQGELLFQLNAKEFQIGLEKARAAVASARADAKAVELEKARVKLLVDKKIISASEYELADAKLKAAEARVREAQSVEEEVLTKLSYTQIRAPFSGIIDRIPLKLGSLVGEGALLTTVSDISGMHVYFNISENEYLQLVQSKAFKKDSSAFNGDVNLILADGSVYPHTGKIKASEGEFDQGTGAIAFRASFPNPEKILKHGATGKVQITKHVSDVLLVPQKSVFEIQDKNYVFVVDKNQVAHMKNFVPAARLGDCYVVQSGLNTSDRIVFEGAQNIRDGERIAIAH</sequence>
<accession>A0A9E2W858</accession>
<feature type="domain" description="YknX-like C-terminal permuted SH3-like" evidence="7">
    <location>
        <begin position="297"/>
        <end position="364"/>
    </location>
</feature>
<evidence type="ECO:0000259" key="5">
    <source>
        <dbReference type="Pfam" id="PF25917"/>
    </source>
</evidence>
<evidence type="ECO:0000313" key="9">
    <source>
        <dbReference type="Proteomes" id="UP000812270"/>
    </source>
</evidence>
<dbReference type="PROSITE" id="PS51257">
    <property type="entry name" value="PROKAR_LIPOPROTEIN"/>
    <property type="match status" value="1"/>
</dbReference>
<evidence type="ECO:0000256" key="3">
    <source>
        <dbReference type="SAM" id="SignalP"/>
    </source>
</evidence>
<dbReference type="Pfam" id="PF25876">
    <property type="entry name" value="HH_MFP_RND"/>
    <property type="match status" value="1"/>
</dbReference>
<feature type="chain" id="PRO_5038803851" evidence="3">
    <location>
        <begin position="23"/>
        <end position="367"/>
    </location>
</feature>
<protein>
    <submittedName>
        <fullName evidence="8">Efflux RND transporter periplasmic adaptor subunit</fullName>
    </submittedName>
</protein>
<dbReference type="GO" id="GO:0005886">
    <property type="term" value="C:plasma membrane"/>
    <property type="evidence" value="ECO:0007669"/>
    <property type="project" value="TreeGrafter"/>
</dbReference>
<name>A0A9E2W858_9BACT</name>
<dbReference type="GO" id="GO:0030313">
    <property type="term" value="C:cell envelope"/>
    <property type="evidence" value="ECO:0007669"/>
    <property type="project" value="UniProtKB-SubCell"/>
</dbReference>
<evidence type="ECO:0000259" key="6">
    <source>
        <dbReference type="Pfam" id="PF25944"/>
    </source>
</evidence>
<evidence type="ECO:0000256" key="2">
    <source>
        <dbReference type="SAM" id="Coils"/>
    </source>
</evidence>
<evidence type="ECO:0000259" key="7">
    <source>
        <dbReference type="Pfam" id="PF25989"/>
    </source>
</evidence>
<feature type="coiled-coil region" evidence="2">
    <location>
        <begin position="100"/>
        <end position="165"/>
    </location>
</feature>
<feature type="domain" description="Multidrug resistance protein MdtA-like barrel-sandwich hybrid" evidence="5">
    <location>
        <begin position="60"/>
        <end position="194"/>
    </location>
</feature>
<dbReference type="InterPro" id="IPR058624">
    <property type="entry name" value="MdtA-like_HH"/>
</dbReference>